<dbReference type="Pfam" id="PF00854">
    <property type="entry name" value="PTR2"/>
    <property type="match status" value="2"/>
</dbReference>
<evidence type="ECO:0000313" key="9">
    <source>
        <dbReference type="Proteomes" id="UP001054889"/>
    </source>
</evidence>
<evidence type="ECO:0000256" key="5">
    <source>
        <dbReference type="ARBA" id="ARBA00023136"/>
    </source>
</evidence>
<dbReference type="EMBL" id="BQKI01000074">
    <property type="protein sequence ID" value="GJN20240.1"/>
    <property type="molecule type" value="Genomic_DNA"/>
</dbReference>
<feature type="region of interest" description="Disordered" evidence="6">
    <location>
        <begin position="1"/>
        <end position="20"/>
    </location>
</feature>
<evidence type="ECO:0000256" key="1">
    <source>
        <dbReference type="ARBA" id="ARBA00004141"/>
    </source>
</evidence>
<evidence type="ECO:0000256" key="7">
    <source>
        <dbReference type="SAM" id="Phobius"/>
    </source>
</evidence>
<dbReference type="AlphaFoldDB" id="A0AAV5EC64"/>
<dbReference type="GO" id="GO:0022857">
    <property type="term" value="F:transmembrane transporter activity"/>
    <property type="evidence" value="ECO:0007669"/>
    <property type="project" value="InterPro"/>
</dbReference>
<feature type="transmembrane region" description="Helical" evidence="7">
    <location>
        <begin position="196"/>
        <end position="216"/>
    </location>
</feature>
<name>A0AAV5EC64_ELECO</name>
<feature type="transmembrane region" description="Helical" evidence="7">
    <location>
        <begin position="84"/>
        <end position="106"/>
    </location>
</feature>
<evidence type="ECO:0000256" key="4">
    <source>
        <dbReference type="ARBA" id="ARBA00022989"/>
    </source>
</evidence>
<feature type="transmembrane region" description="Helical" evidence="7">
    <location>
        <begin position="390"/>
        <end position="409"/>
    </location>
</feature>
<sequence length="421" mass="46468">MDAESGSARSPLLHHPQDSSANQHYNKPFNWKAPAIVLAFEFLESIAYSGIALNLVVYLGTVLHGSTASNAANVDAWNVPRFQYFVFFASLYLVSIGTGGVKSALLPFGADQYNDSNLQESKQKQSFFSLFFIVINLGVFISGTVVVWIQQNVAWCLDKAAVVLEDQEIKHGRCSWLLCTVTQVEEVKILIRMLPIWVTCVFYSAAMCQTATTFIQQGNAMDTKIGSFSVPAASLNSAEVIFMMIWVAFQDSIVIPLARKYTGNPAGLTLLQRMGIGRFLAIPALGAAALVEMWRLRSVKAGHNLSIGWQLPQFVILACSDVFCGIAQLEFFYSEAPASMRSLCSAFQFLAMSLAYYVNTLVISIVAVVTKAGGRQGWLPADLNDGHLDYYFWLWTGISVVNFVVYTAFAKKYTIKKVVPQ</sequence>
<feature type="transmembrane region" description="Helical" evidence="7">
    <location>
        <begin position="126"/>
        <end position="149"/>
    </location>
</feature>
<keyword evidence="3 7" id="KW-0812">Transmembrane</keyword>
<dbReference type="InterPro" id="IPR000109">
    <property type="entry name" value="POT_fam"/>
</dbReference>
<comment type="caution">
    <text evidence="8">The sequence shown here is derived from an EMBL/GenBank/DDBJ whole genome shotgun (WGS) entry which is preliminary data.</text>
</comment>
<dbReference type="Proteomes" id="UP001054889">
    <property type="component" value="Unassembled WGS sequence"/>
</dbReference>
<accession>A0AAV5EC64</accession>
<organism evidence="8 9">
    <name type="scientific">Eleusine coracana subsp. coracana</name>
    <dbReference type="NCBI Taxonomy" id="191504"/>
    <lineage>
        <taxon>Eukaryota</taxon>
        <taxon>Viridiplantae</taxon>
        <taxon>Streptophyta</taxon>
        <taxon>Embryophyta</taxon>
        <taxon>Tracheophyta</taxon>
        <taxon>Spermatophyta</taxon>
        <taxon>Magnoliopsida</taxon>
        <taxon>Liliopsida</taxon>
        <taxon>Poales</taxon>
        <taxon>Poaceae</taxon>
        <taxon>PACMAD clade</taxon>
        <taxon>Chloridoideae</taxon>
        <taxon>Cynodonteae</taxon>
        <taxon>Eleusininae</taxon>
        <taxon>Eleusine</taxon>
    </lineage>
</organism>
<feature type="transmembrane region" description="Helical" evidence="7">
    <location>
        <begin position="270"/>
        <end position="291"/>
    </location>
</feature>
<dbReference type="SUPFAM" id="SSF103473">
    <property type="entry name" value="MFS general substrate transporter"/>
    <property type="match status" value="1"/>
</dbReference>
<evidence type="ECO:0000256" key="2">
    <source>
        <dbReference type="ARBA" id="ARBA00005982"/>
    </source>
</evidence>
<feature type="transmembrane region" description="Helical" evidence="7">
    <location>
        <begin position="228"/>
        <end position="249"/>
    </location>
</feature>
<dbReference type="PANTHER" id="PTHR11654">
    <property type="entry name" value="OLIGOPEPTIDE TRANSPORTER-RELATED"/>
    <property type="match status" value="1"/>
</dbReference>
<dbReference type="InterPro" id="IPR036259">
    <property type="entry name" value="MFS_trans_sf"/>
</dbReference>
<keyword evidence="9" id="KW-1185">Reference proteome</keyword>
<dbReference type="Gene3D" id="1.20.1250.20">
    <property type="entry name" value="MFS general substrate transporter like domains"/>
    <property type="match status" value="3"/>
</dbReference>
<keyword evidence="4 7" id="KW-1133">Transmembrane helix</keyword>
<reference evidence="8" key="2">
    <citation type="submission" date="2021-12" db="EMBL/GenBank/DDBJ databases">
        <title>Resequencing data analysis of finger millet.</title>
        <authorList>
            <person name="Hatakeyama M."/>
            <person name="Aluri S."/>
            <person name="Balachadran M.T."/>
            <person name="Sivarajan S.R."/>
            <person name="Poveda L."/>
            <person name="Shimizu-Inatsugi R."/>
            <person name="Schlapbach R."/>
            <person name="Sreeman S.M."/>
            <person name="Shimizu K.K."/>
        </authorList>
    </citation>
    <scope>NUCLEOTIDE SEQUENCE</scope>
</reference>
<feature type="transmembrane region" description="Helical" evidence="7">
    <location>
        <begin position="46"/>
        <end position="63"/>
    </location>
</feature>
<comment type="similarity">
    <text evidence="2">Belongs to the major facilitator superfamily. Proton-dependent oligopeptide transporter (POT/PTR) (TC 2.A.17) family.</text>
</comment>
<reference evidence="8" key="1">
    <citation type="journal article" date="2018" name="DNA Res.">
        <title>Multiple hybrid de novo genome assembly of finger millet, an orphan allotetraploid crop.</title>
        <authorList>
            <person name="Hatakeyama M."/>
            <person name="Aluri S."/>
            <person name="Balachadran M.T."/>
            <person name="Sivarajan S.R."/>
            <person name="Patrignani A."/>
            <person name="Gruter S."/>
            <person name="Poveda L."/>
            <person name="Shimizu-Inatsugi R."/>
            <person name="Baeten J."/>
            <person name="Francoijs K.J."/>
            <person name="Nataraja K.N."/>
            <person name="Reddy Y.A.N."/>
            <person name="Phadnis S."/>
            <person name="Ravikumar R.L."/>
            <person name="Schlapbach R."/>
            <person name="Sreeman S.M."/>
            <person name="Shimizu K.K."/>
        </authorList>
    </citation>
    <scope>NUCLEOTIDE SEQUENCE</scope>
</reference>
<evidence type="ECO:0000256" key="6">
    <source>
        <dbReference type="SAM" id="MobiDB-lite"/>
    </source>
</evidence>
<gene>
    <name evidence="8" type="primary">gb07592</name>
    <name evidence="8" type="ORF">PR202_gb07592</name>
</gene>
<evidence type="ECO:0000313" key="8">
    <source>
        <dbReference type="EMBL" id="GJN20240.1"/>
    </source>
</evidence>
<dbReference type="GO" id="GO:0016020">
    <property type="term" value="C:membrane"/>
    <property type="evidence" value="ECO:0007669"/>
    <property type="project" value="UniProtKB-SubCell"/>
</dbReference>
<keyword evidence="5 7" id="KW-0472">Membrane</keyword>
<protein>
    <submittedName>
        <fullName evidence="8">Uncharacterized protein</fullName>
    </submittedName>
</protein>
<feature type="transmembrane region" description="Helical" evidence="7">
    <location>
        <begin position="345"/>
        <end position="370"/>
    </location>
</feature>
<comment type="subcellular location">
    <subcellularLocation>
        <location evidence="1">Membrane</location>
        <topology evidence="1">Multi-pass membrane protein</topology>
    </subcellularLocation>
</comment>
<evidence type="ECO:0000256" key="3">
    <source>
        <dbReference type="ARBA" id="ARBA00022692"/>
    </source>
</evidence>
<proteinExistence type="inferred from homology"/>